<keyword evidence="4" id="KW-1185">Reference proteome</keyword>
<organism evidence="3 4">
    <name type="scientific">Fragilariopsis cylindrus CCMP1102</name>
    <dbReference type="NCBI Taxonomy" id="635003"/>
    <lineage>
        <taxon>Eukaryota</taxon>
        <taxon>Sar</taxon>
        <taxon>Stramenopiles</taxon>
        <taxon>Ochrophyta</taxon>
        <taxon>Bacillariophyta</taxon>
        <taxon>Bacillariophyceae</taxon>
        <taxon>Bacillariophycidae</taxon>
        <taxon>Bacillariales</taxon>
        <taxon>Bacillariaceae</taxon>
        <taxon>Fragilariopsis</taxon>
    </lineage>
</organism>
<feature type="compositionally biased region" description="Basic and acidic residues" evidence="1">
    <location>
        <begin position="83"/>
        <end position="93"/>
    </location>
</feature>
<accession>A0A1E7FHJ7</accession>
<proteinExistence type="predicted"/>
<evidence type="ECO:0000256" key="1">
    <source>
        <dbReference type="SAM" id="MobiDB-lite"/>
    </source>
</evidence>
<feature type="region of interest" description="Disordered" evidence="1">
    <location>
        <begin position="172"/>
        <end position="199"/>
    </location>
</feature>
<keyword evidence="2" id="KW-0812">Transmembrane</keyword>
<keyword evidence="2" id="KW-1133">Transmembrane helix</keyword>
<dbReference type="EMBL" id="KV784357">
    <property type="protein sequence ID" value="OEU17638.1"/>
    <property type="molecule type" value="Genomic_DNA"/>
</dbReference>
<feature type="compositionally biased region" description="Low complexity" evidence="1">
    <location>
        <begin position="46"/>
        <end position="56"/>
    </location>
</feature>
<dbReference type="KEGG" id="fcy:FRACYDRAFT_268761"/>
<name>A0A1E7FHJ7_9STRA</name>
<dbReference type="Pfam" id="PF07386">
    <property type="entry name" value="DUF1499"/>
    <property type="match status" value="1"/>
</dbReference>
<dbReference type="OrthoDB" id="200029at2759"/>
<gene>
    <name evidence="3" type="ORF">FRACYDRAFT_268761</name>
</gene>
<dbReference type="Proteomes" id="UP000095751">
    <property type="component" value="Unassembled WGS sequence"/>
</dbReference>
<feature type="region of interest" description="Disordered" evidence="1">
    <location>
        <begin position="40"/>
        <end position="105"/>
    </location>
</feature>
<keyword evidence="2" id="KW-0472">Membrane</keyword>
<dbReference type="InParanoid" id="A0A1E7FHJ7"/>
<evidence type="ECO:0000256" key="2">
    <source>
        <dbReference type="SAM" id="Phobius"/>
    </source>
</evidence>
<evidence type="ECO:0000313" key="4">
    <source>
        <dbReference type="Proteomes" id="UP000095751"/>
    </source>
</evidence>
<sequence length="324" mass="35385">MKILRSAGVESYIVFVVTILSLLQPQFLYSFGFQQTRNNQAHPLTSSSSPSSSSSPTVSIPKYDGGRSDDDSQVQQSSLIPKCDGDKNDDYKQIQHSSSISSMSRRKAMFSSATTTTAAVLQCLLIGGGVTTNTIGSIAYATDSTDFPTSAGRRGCITNTNPSRTIVTCRGDMQSNNPDGRLSKVSATENGVSTSSVKNPSRFSPPWSYLTETQDAKRAWKSLQSAVLNVDQSCQIIELTDNYLHAIVPTTSPPGIEGVDDLEFLIRPDDNVILYRSASRTSVFVYPLTQPVSDNNSNLKRLQKIRQSLGWEELGYQQQGSQRI</sequence>
<dbReference type="PANTHER" id="PTHR34801:SF6">
    <property type="entry name" value="SLL1620 PROTEIN"/>
    <property type="match status" value="1"/>
</dbReference>
<feature type="compositionally biased region" description="Polar residues" evidence="1">
    <location>
        <begin position="185"/>
        <end position="199"/>
    </location>
</feature>
<dbReference type="PANTHER" id="PTHR34801">
    <property type="entry name" value="EXPRESSED PROTEIN"/>
    <property type="match status" value="1"/>
</dbReference>
<protein>
    <submittedName>
        <fullName evidence="3">Uncharacterized protein</fullName>
    </submittedName>
</protein>
<evidence type="ECO:0000313" key="3">
    <source>
        <dbReference type="EMBL" id="OEU17638.1"/>
    </source>
</evidence>
<dbReference type="InterPro" id="IPR010865">
    <property type="entry name" value="DUF1499"/>
</dbReference>
<dbReference type="AlphaFoldDB" id="A0A1E7FHJ7"/>
<reference evidence="3 4" key="1">
    <citation type="submission" date="2016-09" db="EMBL/GenBank/DDBJ databases">
        <title>Extensive genetic diversity and differential bi-allelic expression allows diatom success in the polar Southern Ocean.</title>
        <authorList>
            <consortium name="DOE Joint Genome Institute"/>
            <person name="Mock T."/>
            <person name="Otillar R.P."/>
            <person name="Strauss J."/>
            <person name="Dupont C."/>
            <person name="Frickenhaus S."/>
            <person name="Maumus F."/>
            <person name="Mcmullan M."/>
            <person name="Sanges R."/>
            <person name="Schmutz J."/>
            <person name="Toseland A."/>
            <person name="Valas R."/>
            <person name="Veluchamy A."/>
            <person name="Ward B.J."/>
            <person name="Allen A."/>
            <person name="Barry K."/>
            <person name="Falciatore A."/>
            <person name="Ferrante M."/>
            <person name="Fortunato A.E."/>
            <person name="Gloeckner G."/>
            <person name="Gruber A."/>
            <person name="Hipkin R."/>
            <person name="Janech M."/>
            <person name="Kroth P."/>
            <person name="Leese F."/>
            <person name="Lindquist E."/>
            <person name="Lyon B.R."/>
            <person name="Martin J."/>
            <person name="Mayer C."/>
            <person name="Parker M."/>
            <person name="Quesneville H."/>
            <person name="Raymond J."/>
            <person name="Uhlig C."/>
            <person name="Valentin K.U."/>
            <person name="Worden A.Z."/>
            <person name="Armbrust E.V."/>
            <person name="Bowler C."/>
            <person name="Green B."/>
            <person name="Moulton V."/>
            <person name="Van Oosterhout C."/>
            <person name="Grigoriev I."/>
        </authorList>
    </citation>
    <scope>NUCLEOTIDE SEQUENCE [LARGE SCALE GENOMIC DNA]</scope>
    <source>
        <strain evidence="3 4">CCMP1102</strain>
    </source>
</reference>
<feature type="transmembrane region" description="Helical" evidence="2">
    <location>
        <begin position="12"/>
        <end position="32"/>
    </location>
</feature>